<evidence type="ECO:0000256" key="8">
    <source>
        <dbReference type="ARBA" id="ARBA00023159"/>
    </source>
</evidence>
<evidence type="ECO:0000256" key="3">
    <source>
        <dbReference type="ARBA" id="ARBA00011643"/>
    </source>
</evidence>
<dbReference type="Gene3D" id="3.40.1510.10">
    <property type="entry name" value="Hut operon regulatory protein HutP"/>
    <property type="match status" value="1"/>
</dbReference>
<keyword evidence="5" id="KW-0369">Histidine metabolism</keyword>
<protein>
    <recommendedName>
        <fullName evidence="4">Hut operon positive regulatory protein</fullName>
    </recommendedName>
</protein>
<comment type="function">
    <text evidence="1">Antiterminator that binds to cis-acting regulatory sequences on the mRNA in the presence of histidine, thereby suppressing transcription termination and activating the hut operon for histidine utilization.</text>
</comment>
<evidence type="ECO:0000256" key="6">
    <source>
        <dbReference type="ARBA" id="ARBA00022884"/>
    </source>
</evidence>
<gene>
    <name evidence="10" type="primary">hutP</name>
    <name evidence="10" type="ORF">H2C83_09160</name>
</gene>
<dbReference type="SUPFAM" id="SSF111064">
    <property type="entry name" value="Hut operon positive regulatory protein HutP"/>
    <property type="match status" value="1"/>
</dbReference>
<keyword evidence="8" id="KW-0010">Activator</keyword>
<accession>A0A7W1XSH6</accession>
<evidence type="ECO:0000256" key="7">
    <source>
        <dbReference type="ARBA" id="ARBA00023015"/>
    </source>
</evidence>
<comment type="caution">
    <text evidence="10">The sequence shown here is derived from an EMBL/GenBank/DDBJ whole genome shotgun (WGS) entry which is preliminary data.</text>
</comment>
<dbReference type="InterPro" id="IPR036482">
    <property type="entry name" value="Regulatory_HutP_sf"/>
</dbReference>
<evidence type="ECO:0000256" key="4">
    <source>
        <dbReference type="ARBA" id="ARBA00019377"/>
    </source>
</evidence>
<comment type="similarity">
    <text evidence="2">Belongs to the HutP family.</text>
</comment>
<evidence type="ECO:0000256" key="5">
    <source>
        <dbReference type="ARBA" id="ARBA00022808"/>
    </source>
</evidence>
<reference evidence="10 11" key="1">
    <citation type="submission" date="2020-07" db="EMBL/GenBank/DDBJ databases">
        <title>Thermoactinomyces phylogeny.</title>
        <authorList>
            <person name="Dunlap C."/>
        </authorList>
    </citation>
    <scope>NUCLEOTIDE SEQUENCE [LARGE SCALE GENOMIC DNA]</scope>
    <source>
        <strain evidence="10 11">AMNI-1</strain>
    </source>
</reference>
<dbReference type="AlphaFoldDB" id="A0A7W1XSH6"/>
<keyword evidence="11" id="KW-1185">Reference proteome</keyword>
<keyword evidence="6" id="KW-0694">RNA-binding</keyword>
<keyword evidence="7" id="KW-0805">Transcription regulation</keyword>
<organism evidence="10 11">
    <name type="scientific">Thermoactinomyces mirandus</name>
    <dbReference type="NCBI Taxonomy" id="2756294"/>
    <lineage>
        <taxon>Bacteria</taxon>
        <taxon>Bacillati</taxon>
        <taxon>Bacillota</taxon>
        <taxon>Bacilli</taxon>
        <taxon>Bacillales</taxon>
        <taxon>Thermoactinomycetaceae</taxon>
        <taxon>Thermoactinomyces</taxon>
    </lineage>
</organism>
<dbReference type="Pfam" id="PF09021">
    <property type="entry name" value="HutP"/>
    <property type="match status" value="1"/>
</dbReference>
<keyword evidence="9" id="KW-0804">Transcription</keyword>
<dbReference type="Proteomes" id="UP000538292">
    <property type="component" value="Unassembled WGS sequence"/>
</dbReference>
<dbReference type="GO" id="GO:0006547">
    <property type="term" value="P:L-histidine metabolic process"/>
    <property type="evidence" value="ECO:0007669"/>
    <property type="project" value="UniProtKB-KW"/>
</dbReference>
<sequence length="190" mass="20851">MEGFYSNFHLKALAKVELANQVKQSFWLITRCFSFTETSLPPGGVLLCKIGKTAIMLAISNDEEEEALFSRARKNGYLLCKGRVGSMKAEKVISSIETAGIREGMLDGSYRQEHALYHAVLEALRGICRGDIGLGDYNRTVGLTFSIVIGLKDERSVSEENWIAVGLYGTIGAPKKGHEHEVMGLGISHI</sequence>
<dbReference type="InterPro" id="IPR015111">
    <property type="entry name" value="Regulatory_HutP"/>
</dbReference>
<evidence type="ECO:0000256" key="1">
    <source>
        <dbReference type="ARBA" id="ARBA00002945"/>
    </source>
</evidence>
<proteinExistence type="inferred from homology"/>
<dbReference type="EMBL" id="JACEOL010000030">
    <property type="protein sequence ID" value="MBA4602478.1"/>
    <property type="molecule type" value="Genomic_DNA"/>
</dbReference>
<evidence type="ECO:0000313" key="10">
    <source>
        <dbReference type="EMBL" id="MBA4602478.1"/>
    </source>
</evidence>
<evidence type="ECO:0000313" key="11">
    <source>
        <dbReference type="Proteomes" id="UP000538292"/>
    </source>
</evidence>
<comment type="subunit">
    <text evidence="3">Homohexamer.</text>
</comment>
<evidence type="ECO:0000256" key="2">
    <source>
        <dbReference type="ARBA" id="ARBA00009992"/>
    </source>
</evidence>
<evidence type="ECO:0000256" key="9">
    <source>
        <dbReference type="ARBA" id="ARBA00023163"/>
    </source>
</evidence>
<name>A0A7W1XSH6_9BACL</name>
<dbReference type="GO" id="GO:0003723">
    <property type="term" value="F:RNA binding"/>
    <property type="evidence" value="ECO:0007669"/>
    <property type="project" value="UniProtKB-KW"/>
</dbReference>